<dbReference type="RefSeq" id="WP_073072158.1">
    <property type="nucleotide sequence ID" value="NZ_MPPI01000014.1"/>
</dbReference>
<gene>
    <name evidence="2" type="ORF">C7B65_13120</name>
</gene>
<dbReference type="PANTHER" id="PTHR23419:SF8">
    <property type="entry name" value="FI09726P"/>
    <property type="match status" value="1"/>
</dbReference>
<dbReference type="STRING" id="1920490.GCA_001895925_04807"/>
<dbReference type="EMBL" id="PVWG01000013">
    <property type="protein sequence ID" value="PSB18955.1"/>
    <property type="molecule type" value="Genomic_DNA"/>
</dbReference>
<evidence type="ECO:0000313" key="2">
    <source>
        <dbReference type="EMBL" id="PSB18955.1"/>
    </source>
</evidence>
<name>A0A2T1DEQ6_9CYAN</name>
<comment type="caution">
    <text evidence="2">The sequence shown here is derived from an EMBL/GenBank/DDBJ whole genome shotgun (WGS) entry which is preliminary data.</text>
</comment>
<dbReference type="OrthoDB" id="37622at2"/>
<dbReference type="GO" id="GO:0010038">
    <property type="term" value="P:response to metal ion"/>
    <property type="evidence" value="ECO:0007669"/>
    <property type="project" value="InterPro"/>
</dbReference>
<dbReference type="PANTHER" id="PTHR23419">
    <property type="entry name" value="DIVALENT CATION TOLERANCE CUTA-RELATED"/>
    <property type="match status" value="1"/>
</dbReference>
<dbReference type="SUPFAM" id="SSF54913">
    <property type="entry name" value="GlnB-like"/>
    <property type="match status" value="1"/>
</dbReference>
<dbReference type="InterPro" id="IPR004323">
    <property type="entry name" value="Ion_tolerance_CutA"/>
</dbReference>
<dbReference type="InterPro" id="IPR011322">
    <property type="entry name" value="N-reg_PII-like_a/b"/>
</dbReference>
<accession>A0A2T1DEQ6</accession>
<sequence>MTEETGRYGIMLVTASSRQEADAIAESLIQAKLAACVNLLPVFSIYTWQGTVHHDEEWQLLIKSERSRFDELEAKIREIHSYEVPEIIMLPIVAGSQPYLQWISSQVQE</sequence>
<dbReference type="AlphaFoldDB" id="A0A2T1DEQ6"/>
<evidence type="ECO:0000256" key="1">
    <source>
        <dbReference type="ARBA" id="ARBA00010169"/>
    </source>
</evidence>
<dbReference type="Proteomes" id="UP000238634">
    <property type="component" value="Unassembled WGS sequence"/>
</dbReference>
<dbReference type="Gene3D" id="3.30.70.120">
    <property type="match status" value="1"/>
</dbReference>
<protein>
    <submittedName>
        <fullName evidence="2">Divalent-cation tolerance protein CutA</fullName>
    </submittedName>
</protein>
<reference evidence="2 3" key="2">
    <citation type="submission" date="2018-03" db="EMBL/GenBank/DDBJ databases">
        <title>The ancient ancestry and fast evolution of plastids.</title>
        <authorList>
            <person name="Moore K.R."/>
            <person name="Magnabosco C."/>
            <person name="Momper L."/>
            <person name="Gold D.A."/>
            <person name="Bosak T."/>
            <person name="Fournier G.P."/>
        </authorList>
    </citation>
    <scope>NUCLEOTIDE SEQUENCE [LARGE SCALE GENOMIC DNA]</scope>
    <source>
        <strain evidence="2 3">ULC007</strain>
    </source>
</reference>
<comment type="similarity">
    <text evidence="1">Belongs to the CutA family.</text>
</comment>
<dbReference type="GO" id="GO:0005507">
    <property type="term" value="F:copper ion binding"/>
    <property type="evidence" value="ECO:0007669"/>
    <property type="project" value="TreeGrafter"/>
</dbReference>
<organism evidence="2 3">
    <name type="scientific">Phormidesmis priestleyi ULC007</name>
    <dbReference type="NCBI Taxonomy" id="1920490"/>
    <lineage>
        <taxon>Bacteria</taxon>
        <taxon>Bacillati</taxon>
        <taxon>Cyanobacteriota</taxon>
        <taxon>Cyanophyceae</taxon>
        <taxon>Leptolyngbyales</taxon>
        <taxon>Leptolyngbyaceae</taxon>
        <taxon>Phormidesmis</taxon>
    </lineage>
</organism>
<reference evidence="2 3" key="1">
    <citation type="submission" date="2018-02" db="EMBL/GenBank/DDBJ databases">
        <authorList>
            <person name="Cohen D.B."/>
            <person name="Kent A.D."/>
        </authorList>
    </citation>
    <scope>NUCLEOTIDE SEQUENCE [LARGE SCALE GENOMIC DNA]</scope>
    <source>
        <strain evidence="2 3">ULC007</strain>
    </source>
</reference>
<evidence type="ECO:0000313" key="3">
    <source>
        <dbReference type="Proteomes" id="UP000238634"/>
    </source>
</evidence>
<dbReference type="InterPro" id="IPR015867">
    <property type="entry name" value="N-reg_PII/ATP_PRibTrfase_C"/>
</dbReference>
<dbReference type="Pfam" id="PF03091">
    <property type="entry name" value="CutA1"/>
    <property type="match status" value="1"/>
</dbReference>
<keyword evidence="3" id="KW-1185">Reference proteome</keyword>
<proteinExistence type="inferred from homology"/>